<keyword evidence="2" id="KW-0378">Hydrolase</keyword>
<dbReference type="GO" id="GO:0008270">
    <property type="term" value="F:zinc ion binding"/>
    <property type="evidence" value="ECO:0007669"/>
    <property type="project" value="InterPro"/>
</dbReference>
<comment type="caution">
    <text evidence="2">The sequence shown here is derived from an EMBL/GenBank/DDBJ whole genome shotgun (WGS) entry which is preliminary data.</text>
</comment>
<dbReference type="GO" id="GO:0004519">
    <property type="term" value="F:endonuclease activity"/>
    <property type="evidence" value="ECO:0007669"/>
    <property type="project" value="UniProtKB-KW"/>
</dbReference>
<dbReference type="PANTHER" id="PTHR33877">
    <property type="entry name" value="SLL1193 PROTEIN"/>
    <property type="match status" value="1"/>
</dbReference>
<protein>
    <submittedName>
        <fullName evidence="2">5-methylcytosine-specific restriction endonuclease McrA</fullName>
    </submittedName>
</protein>
<dbReference type="EMBL" id="JACGWX010000003">
    <property type="protein sequence ID" value="MBA8848030.1"/>
    <property type="molecule type" value="Genomic_DNA"/>
</dbReference>
<evidence type="ECO:0000313" key="2">
    <source>
        <dbReference type="EMBL" id="MBA8848030.1"/>
    </source>
</evidence>
<dbReference type="InterPro" id="IPR002711">
    <property type="entry name" value="HNH"/>
</dbReference>
<sequence length="166" mass="18544">MRTLVLNAGYEPLAVVSFRRALVLVMNGKAVVLARDDAHPVIGIHDAFERPSVIVLRRYVRIPHSRQVPLTRRGVLRRDGNRCAYCGSTATTIDHVMPRSRGGADSWDNLVACCLKCNNIKSDRTPAEMGWRLRVQPKAPHGTAWLVRGIERPQPAWDEYLAPIAA</sequence>
<dbReference type="RefSeq" id="WP_182490835.1">
    <property type="nucleotide sequence ID" value="NZ_BAAAOV010000001.1"/>
</dbReference>
<name>A0A839E8C7_9MICO</name>
<evidence type="ECO:0000259" key="1">
    <source>
        <dbReference type="SMART" id="SM00507"/>
    </source>
</evidence>
<dbReference type="PANTHER" id="PTHR33877:SF2">
    <property type="entry name" value="OS07G0170200 PROTEIN"/>
    <property type="match status" value="1"/>
</dbReference>
<dbReference type="GO" id="GO:0003676">
    <property type="term" value="F:nucleic acid binding"/>
    <property type="evidence" value="ECO:0007669"/>
    <property type="project" value="InterPro"/>
</dbReference>
<keyword evidence="3" id="KW-1185">Reference proteome</keyword>
<proteinExistence type="predicted"/>
<organism evidence="2 3">
    <name type="scientific">Microcella alkalica</name>
    <dbReference type="NCBI Taxonomy" id="355930"/>
    <lineage>
        <taxon>Bacteria</taxon>
        <taxon>Bacillati</taxon>
        <taxon>Actinomycetota</taxon>
        <taxon>Actinomycetes</taxon>
        <taxon>Micrococcales</taxon>
        <taxon>Microbacteriaceae</taxon>
        <taxon>Microcella</taxon>
    </lineage>
</organism>
<accession>A0A839E8C7</accession>
<dbReference type="Proteomes" id="UP000585905">
    <property type="component" value="Unassembled WGS sequence"/>
</dbReference>
<evidence type="ECO:0000313" key="3">
    <source>
        <dbReference type="Proteomes" id="UP000585905"/>
    </source>
</evidence>
<keyword evidence="2" id="KW-0540">Nuclease</keyword>
<dbReference type="Pfam" id="PF01844">
    <property type="entry name" value="HNH"/>
    <property type="match status" value="1"/>
</dbReference>
<dbReference type="Gene3D" id="1.10.30.50">
    <property type="match status" value="1"/>
</dbReference>
<dbReference type="SMART" id="SM00507">
    <property type="entry name" value="HNHc"/>
    <property type="match status" value="1"/>
</dbReference>
<dbReference type="InterPro" id="IPR003615">
    <property type="entry name" value="HNH_nuc"/>
</dbReference>
<dbReference type="AlphaFoldDB" id="A0A839E8C7"/>
<dbReference type="CDD" id="cd00085">
    <property type="entry name" value="HNHc"/>
    <property type="match status" value="1"/>
</dbReference>
<reference evidence="2 3" key="1">
    <citation type="submission" date="2020-07" db="EMBL/GenBank/DDBJ databases">
        <title>Sequencing the genomes of 1000 actinobacteria strains.</title>
        <authorList>
            <person name="Klenk H.-P."/>
        </authorList>
    </citation>
    <scope>NUCLEOTIDE SEQUENCE [LARGE SCALE GENOMIC DNA]</scope>
    <source>
        <strain evidence="2 3">DSM 19663</strain>
    </source>
</reference>
<keyword evidence="2" id="KW-0255">Endonuclease</keyword>
<gene>
    <name evidence="2" type="ORF">FHX53_001622</name>
</gene>
<dbReference type="InterPro" id="IPR052892">
    <property type="entry name" value="NA-targeting_endonuclease"/>
</dbReference>
<feature type="domain" description="HNH nuclease" evidence="1">
    <location>
        <begin position="70"/>
        <end position="119"/>
    </location>
</feature>